<reference evidence="2" key="1">
    <citation type="submission" date="2016-11" db="UniProtKB">
        <authorList>
            <consortium name="WormBaseParasite"/>
        </authorList>
    </citation>
    <scope>IDENTIFICATION</scope>
    <source>
        <strain evidence="2">pt0022</strain>
    </source>
</reference>
<keyword evidence="1" id="KW-0732">Signal</keyword>
<dbReference type="AlphaFoldDB" id="A0A1I8EES9"/>
<name>A0A1I8EES9_WUCBA</name>
<proteinExistence type="predicted"/>
<accession>A0A1I8EES9</accession>
<protein>
    <submittedName>
        <fullName evidence="2">Uncharacterized protein</fullName>
    </submittedName>
</protein>
<organism evidence="2">
    <name type="scientific">Wuchereria bancrofti</name>
    <dbReference type="NCBI Taxonomy" id="6293"/>
    <lineage>
        <taxon>Eukaryota</taxon>
        <taxon>Metazoa</taxon>
        <taxon>Ecdysozoa</taxon>
        <taxon>Nematoda</taxon>
        <taxon>Chromadorea</taxon>
        <taxon>Rhabditida</taxon>
        <taxon>Spirurina</taxon>
        <taxon>Spiruromorpha</taxon>
        <taxon>Filarioidea</taxon>
        <taxon>Onchocercidae</taxon>
        <taxon>Wuchereria</taxon>
    </lineage>
</organism>
<feature type="chain" id="PRO_5009318150" evidence="1">
    <location>
        <begin position="18"/>
        <end position="85"/>
    </location>
</feature>
<dbReference type="WBParaSite" id="maker-PairedContig_1747-snap-gene-1.40-mRNA-1">
    <property type="protein sequence ID" value="maker-PairedContig_1747-snap-gene-1.40-mRNA-1"/>
    <property type="gene ID" value="maker-PairedContig_1747-snap-gene-1.40"/>
</dbReference>
<feature type="signal peptide" evidence="1">
    <location>
        <begin position="1"/>
        <end position="17"/>
    </location>
</feature>
<evidence type="ECO:0000313" key="2">
    <source>
        <dbReference type="WBParaSite" id="maker-PairedContig_1747-snap-gene-1.40-mRNA-1"/>
    </source>
</evidence>
<sequence>MLRWPLLCMLLFPLAGCSYVLNSLFSAPAIKKDETIYKDKYGYLSMKDFGEQRPLKRLRPCFYSPIQCLMKKRTARIENFMDNYR</sequence>
<evidence type="ECO:0000256" key="1">
    <source>
        <dbReference type="SAM" id="SignalP"/>
    </source>
</evidence>